<reference evidence="3" key="1">
    <citation type="journal article" date="2019" name="Int. J. Syst. Evol. Microbiol.">
        <title>The Global Catalogue of Microorganisms (GCM) 10K type strain sequencing project: providing services to taxonomists for standard genome sequencing and annotation.</title>
        <authorList>
            <consortium name="The Broad Institute Genomics Platform"/>
            <consortium name="The Broad Institute Genome Sequencing Center for Infectious Disease"/>
            <person name="Wu L."/>
            <person name="Ma J."/>
        </authorList>
    </citation>
    <scope>NUCLEOTIDE SEQUENCE [LARGE SCALE GENOMIC DNA]</scope>
    <source>
        <strain evidence="3">CCUG 61485</strain>
    </source>
</reference>
<dbReference type="RefSeq" id="WP_377178573.1">
    <property type="nucleotide sequence ID" value="NZ_JBHTMY010000003.1"/>
</dbReference>
<feature type="chain" id="PRO_5045811595" description="Tetratricopeptide repeat protein" evidence="1">
    <location>
        <begin position="19"/>
        <end position="227"/>
    </location>
</feature>
<gene>
    <name evidence="2" type="ORF">ACFQ39_09910</name>
</gene>
<dbReference type="EMBL" id="JBHTMY010000003">
    <property type="protein sequence ID" value="MFD1315931.1"/>
    <property type="molecule type" value="Genomic_DNA"/>
</dbReference>
<keyword evidence="1" id="KW-0732">Signal</keyword>
<name>A0ABW3Y3W7_9FLAO</name>
<evidence type="ECO:0000313" key="3">
    <source>
        <dbReference type="Proteomes" id="UP001597201"/>
    </source>
</evidence>
<comment type="caution">
    <text evidence="2">The sequence shown here is derived from an EMBL/GenBank/DDBJ whole genome shotgun (WGS) entry which is preliminary data.</text>
</comment>
<sequence>MKKIFSGIVMLLFVSAYAQNNAEAIQLEKKILEKAKDYSDPASVKNSMLKLIVLEGDKSQYKDSLALLYYAERKYGSCFVITQEILKNKPNDIKTLELQSFSLEAIGAYDKAAESFAKLFAQSNDNYHGFSLANLQYVLKRYPESFATIQKVEKLNDTGNYTVSYAINQNHNQEVELIAAIQYLKGLNAAELKQNPVAKTSFEKAITIQPDFVLAKEAIANLSAEKQ</sequence>
<proteinExistence type="predicted"/>
<evidence type="ECO:0008006" key="4">
    <source>
        <dbReference type="Google" id="ProtNLM"/>
    </source>
</evidence>
<protein>
    <recommendedName>
        <fullName evidence="4">Tetratricopeptide repeat protein</fullName>
    </recommendedName>
</protein>
<dbReference type="Proteomes" id="UP001597201">
    <property type="component" value="Unassembled WGS sequence"/>
</dbReference>
<evidence type="ECO:0000256" key="1">
    <source>
        <dbReference type="SAM" id="SignalP"/>
    </source>
</evidence>
<dbReference type="SUPFAM" id="SSF48452">
    <property type="entry name" value="TPR-like"/>
    <property type="match status" value="1"/>
</dbReference>
<dbReference type="Gene3D" id="1.25.40.10">
    <property type="entry name" value="Tetratricopeptide repeat domain"/>
    <property type="match status" value="1"/>
</dbReference>
<organism evidence="2 3">
    <name type="scientific">Namhaeicola litoreus</name>
    <dbReference type="NCBI Taxonomy" id="1052145"/>
    <lineage>
        <taxon>Bacteria</taxon>
        <taxon>Pseudomonadati</taxon>
        <taxon>Bacteroidota</taxon>
        <taxon>Flavobacteriia</taxon>
        <taxon>Flavobacteriales</taxon>
        <taxon>Flavobacteriaceae</taxon>
        <taxon>Namhaeicola</taxon>
    </lineage>
</organism>
<accession>A0ABW3Y3W7</accession>
<keyword evidence="3" id="KW-1185">Reference proteome</keyword>
<feature type="signal peptide" evidence="1">
    <location>
        <begin position="1"/>
        <end position="18"/>
    </location>
</feature>
<evidence type="ECO:0000313" key="2">
    <source>
        <dbReference type="EMBL" id="MFD1315931.1"/>
    </source>
</evidence>
<dbReference type="InterPro" id="IPR011990">
    <property type="entry name" value="TPR-like_helical_dom_sf"/>
</dbReference>